<gene>
    <name evidence="1" type="ORF">MUK42_24843</name>
</gene>
<evidence type="ECO:0000313" key="1">
    <source>
        <dbReference type="EMBL" id="URE34866.1"/>
    </source>
</evidence>
<dbReference type="AlphaFoldDB" id="A0A9E7KZB8"/>
<protein>
    <submittedName>
        <fullName evidence="1">Uncharacterized protein</fullName>
    </submittedName>
</protein>
<dbReference type="EMBL" id="CP097510">
    <property type="protein sequence ID" value="URE34866.1"/>
    <property type="molecule type" value="Genomic_DNA"/>
</dbReference>
<proteinExistence type="predicted"/>
<keyword evidence="2" id="KW-1185">Reference proteome</keyword>
<dbReference type="Proteomes" id="UP001055439">
    <property type="component" value="Chromosome 8"/>
</dbReference>
<name>A0A9E7KZB8_9LILI</name>
<organism evidence="1 2">
    <name type="scientific">Musa troglodytarum</name>
    <name type="common">fe'i banana</name>
    <dbReference type="NCBI Taxonomy" id="320322"/>
    <lineage>
        <taxon>Eukaryota</taxon>
        <taxon>Viridiplantae</taxon>
        <taxon>Streptophyta</taxon>
        <taxon>Embryophyta</taxon>
        <taxon>Tracheophyta</taxon>
        <taxon>Spermatophyta</taxon>
        <taxon>Magnoliopsida</taxon>
        <taxon>Liliopsida</taxon>
        <taxon>Zingiberales</taxon>
        <taxon>Musaceae</taxon>
        <taxon>Musa</taxon>
    </lineage>
</organism>
<evidence type="ECO:0000313" key="2">
    <source>
        <dbReference type="Proteomes" id="UP001055439"/>
    </source>
</evidence>
<sequence length="156" mass="15075">MPINMTLMVVHTHSAASNPSRPSTIGQQVTAGSPMCTGEPRISRQAPNLTASTGHFFAGAGGGGQPEVPVPGGFPPPMTGGTVIGGTVMGGLTMMGGTVMGGLTMMGGTVMGGLTMMGGTVTGGLTMMGGTVMGGLTMMGGTVTGPFGVLGVEGGQ</sequence>
<reference evidence="1" key="1">
    <citation type="submission" date="2022-05" db="EMBL/GenBank/DDBJ databases">
        <title>The Musa troglodytarum L. genome provides insights into the mechanism of non-climacteric behaviour and enrichment of carotenoids.</title>
        <authorList>
            <person name="Wang J."/>
        </authorList>
    </citation>
    <scope>NUCLEOTIDE SEQUENCE</scope>
    <source>
        <tissue evidence="1">Leaf</tissue>
    </source>
</reference>
<accession>A0A9E7KZB8</accession>